<dbReference type="AlphaFoldDB" id="A0A6A4ZSM3"/>
<dbReference type="InterPro" id="IPR006600">
    <property type="entry name" value="HTH_CenpB_DNA-bd_dom"/>
</dbReference>
<evidence type="ECO:0000256" key="3">
    <source>
        <dbReference type="ARBA" id="ARBA00023242"/>
    </source>
</evidence>
<evidence type="ECO:0000313" key="8">
    <source>
        <dbReference type="Proteomes" id="UP000469452"/>
    </source>
</evidence>
<dbReference type="Proteomes" id="UP000469452">
    <property type="component" value="Unassembled WGS sequence"/>
</dbReference>
<evidence type="ECO:0000259" key="5">
    <source>
        <dbReference type="Pfam" id="PF03221"/>
    </source>
</evidence>
<evidence type="ECO:0000256" key="1">
    <source>
        <dbReference type="ARBA" id="ARBA00004123"/>
    </source>
</evidence>
<name>A0A6A4ZSM3_APHAT</name>
<evidence type="ECO:0000313" key="7">
    <source>
        <dbReference type="EMBL" id="KAF0711404.1"/>
    </source>
</evidence>
<feature type="domain" description="HTH psq-type" evidence="6">
    <location>
        <begin position="8"/>
        <end position="59"/>
    </location>
</feature>
<dbReference type="Gene3D" id="1.10.10.60">
    <property type="entry name" value="Homeodomain-like"/>
    <property type="match status" value="1"/>
</dbReference>
<protein>
    <recommendedName>
        <fullName evidence="9">HTH CENPB-type domain-containing protein</fullName>
    </recommendedName>
</protein>
<proteinExistence type="predicted"/>
<dbReference type="SUPFAM" id="SSF46689">
    <property type="entry name" value="Homeodomain-like"/>
    <property type="match status" value="1"/>
</dbReference>
<feature type="domain" description="HTH CENPB-type" evidence="5">
    <location>
        <begin position="80"/>
        <end position="140"/>
    </location>
</feature>
<evidence type="ECO:0000256" key="2">
    <source>
        <dbReference type="ARBA" id="ARBA00023125"/>
    </source>
</evidence>
<organism evidence="7 8">
    <name type="scientific">Aphanomyces astaci</name>
    <name type="common">Crayfish plague agent</name>
    <dbReference type="NCBI Taxonomy" id="112090"/>
    <lineage>
        <taxon>Eukaryota</taxon>
        <taxon>Sar</taxon>
        <taxon>Stramenopiles</taxon>
        <taxon>Oomycota</taxon>
        <taxon>Saprolegniomycetes</taxon>
        <taxon>Saprolegniales</taxon>
        <taxon>Verrucalvaceae</taxon>
        <taxon>Aphanomyces</taxon>
    </lineage>
</organism>
<feature type="domain" description="DDE-1" evidence="4">
    <location>
        <begin position="219"/>
        <end position="322"/>
    </location>
</feature>
<evidence type="ECO:0000259" key="4">
    <source>
        <dbReference type="Pfam" id="PF03184"/>
    </source>
</evidence>
<dbReference type="InterPro" id="IPR050863">
    <property type="entry name" value="CenT-Element_Derived"/>
</dbReference>
<dbReference type="InterPro" id="IPR004875">
    <property type="entry name" value="DDE_SF_endonuclease_dom"/>
</dbReference>
<evidence type="ECO:0008006" key="9">
    <source>
        <dbReference type="Google" id="ProtNLM"/>
    </source>
</evidence>
<dbReference type="GO" id="GO:0005634">
    <property type="term" value="C:nucleus"/>
    <property type="evidence" value="ECO:0007669"/>
    <property type="project" value="UniProtKB-SubCell"/>
</dbReference>
<dbReference type="PANTHER" id="PTHR19303:SF57">
    <property type="entry name" value="HTH CENPB-TYPE DOMAIN-CONTAINING PROTEIN"/>
    <property type="match status" value="1"/>
</dbReference>
<keyword evidence="3" id="KW-0539">Nucleus</keyword>
<keyword evidence="2" id="KW-0238">DNA-binding</keyword>
<reference evidence="7 8" key="1">
    <citation type="submission" date="2019-06" db="EMBL/GenBank/DDBJ databases">
        <title>Genomics analysis of Aphanomyces spp. identifies a new class of oomycete effector associated with host adaptation.</title>
        <authorList>
            <person name="Gaulin E."/>
        </authorList>
    </citation>
    <scope>NUCLEOTIDE SEQUENCE [LARGE SCALE GENOMIC DNA]</scope>
    <source>
        <strain evidence="7 8">E</strain>
    </source>
</reference>
<sequence length="328" mass="37051">RSRSKSGQRKVITLRYKVRVIQAYEAATGPQKIFYSIGKEFGVQTGQVSRWVNDKAKIMERAKVNPSAFTVNPGRSISMPHVEAEVLKYFHALQEDDIAMNTDMLIIHALSIDPDFHGCVMSALRKWVYHFMERNNLAIRRPTRQAQKRSSHMNATLTDFADNLMDRFKPFGTLENVSKHFFVNMDETSVPFQSDVKTTIALKGSKTVSVRKNTSINSRVSVCLAIAMDGTKLPPFVVFKGVPGARIDSNLDTIVPVGMFAACQEKAWMDERLTEKWFQNVWKPYVANEEASLLLWDDFSCHKTARINRSLASVGTEAEIIPGIICIN</sequence>
<dbReference type="GO" id="GO:0003677">
    <property type="term" value="F:DNA binding"/>
    <property type="evidence" value="ECO:0007669"/>
    <property type="project" value="UniProtKB-KW"/>
</dbReference>
<feature type="non-terminal residue" evidence="7">
    <location>
        <position position="1"/>
    </location>
</feature>
<dbReference type="Pfam" id="PF03184">
    <property type="entry name" value="DDE_1"/>
    <property type="match status" value="1"/>
</dbReference>
<dbReference type="Pfam" id="PF04218">
    <property type="entry name" value="CENP-B_N"/>
    <property type="match status" value="1"/>
</dbReference>
<dbReference type="EMBL" id="VJMI01018130">
    <property type="protein sequence ID" value="KAF0711404.1"/>
    <property type="molecule type" value="Genomic_DNA"/>
</dbReference>
<evidence type="ECO:0000259" key="6">
    <source>
        <dbReference type="Pfam" id="PF04218"/>
    </source>
</evidence>
<dbReference type="InterPro" id="IPR009057">
    <property type="entry name" value="Homeodomain-like_sf"/>
</dbReference>
<dbReference type="InterPro" id="IPR007889">
    <property type="entry name" value="HTH_Psq"/>
</dbReference>
<gene>
    <name evidence="7" type="ORF">AaE_012223</name>
</gene>
<comment type="caution">
    <text evidence="7">The sequence shown here is derived from an EMBL/GenBank/DDBJ whole genome shotgun (WGS) entry which is preliminary data.</text>
</comment>
<accession>A0A6A4ZSM3</accession>
<dbReference type="Pfam" id="PF03221">
    <property type="entry name" value="HTH_Tnp_Tc5"/>
    <property type="match status" value="1"/>
</dbReference>
<comment type="subcellular location">
    <subcellularLocation>
        <location evidence="1">Nucleus</location>
    </subcellularLocation>
</comment>
<dbReference type="VEuPathDB" id="FungiDB:H257_11864"/>
<dbReference type="PANTHER" id="PTHR19303">
    <property type="entry name" value="TRANSPOSON"/>
    <property type="match status" value="1"/>
</dbReference>